<reference evidence="1 2" key="1">
    <citation type="journal article" date="2019" name="Sci. Rep.">
        <title>Orb-weaving spider Araneus ventricosus genome elucidates the spidroin gene catalogue.</title>
        <authorList>
            <person name="Kono N."/>
            <person name="Nakamura H."/>
            <person name="Ohtoshi R."/>
            <person name="Moran D.A.P."/>
            <person name="Shinohara A."/>
            <person name="Yoshida Y."/>
            <person name="Fujiwara M."/>
            <person name="Mori M."/>
            <person name="Tomita M."/>
            <person name="Arakawa K."/>
        </authorList>
    </citation>
    <scope>NUCLEOTIDE SEQUENCE [LARGE SCALE GENOMIC DNA]</scope>
</reference>
<comment type="caution">
    <text evidence="1">The sequence shown here is derived from an EMBL/GenBank/DDBJ whole genome shotgun (WGS) entry which is preliminary data.</text>
</comment>
<dbReference type="InterPro" id="IPR036397">
    <property type="entry name" value="RNaseH_sf"/>
</dbReference>
<dbReference type="Gene3D" id="3.30.420.10">
    <property type="entry name" value="Ribonuclease H-like superfamily/Ribonuclease H"/>
    <property type="match status" value="1"/>
</dbReference>
<dbReference type="AlphaFoldDB" id="A0A4Y2WL32"/>
<name>A0A4Y2WL32_ARAVE</name>
<gene>
    <name evidence="1" type="ORF">AVEN_124728_1</name>
</gene>
<dbReference type="GO" id="GO:0003676">
    <property type="term" value="F:nucleic acid binding"/>
    <property type="evidence" value="ECO:0007669"/>
    <property type="project" value="InterPro"/>
</dbReference>
<protein>
    <submittedName>
        <fullName evidence="1">Uncharacterized protein</fullName>
    </submittedName>
</protein>
<proteinExistence type="predicted"/>
<dbReference type="EMBL" id="BGPR01062881">
    <property type="protein sequence ID" value="GBO38223.1"/>
    <property type="molecule type" value="Genomic_DNA"/>
</dbReference>
<accession>A0A4Y2WL32</accession>
<dbReference type="Proteomes" id="UP000499080">
    <property type="component" value="Unassembled WGS sequence"/>
</dbReference>
<evidence type="ECO:0000313" key="1">
    <source>
        <dbReference type="EMBL" id="GBO38223.1"/>
    </source>
</evidence>
<keyword evidence="2" id="KW-1185">Reference proteome</keyword>
<sequence length="86" mass="9948">MLVIQIYTFVSVVLEWEVFDKFTYSPDLTPSDYNLFQHLKSSWHGSIYPVATTCRRLSHSGLYTCVQKFVSCYEACFNSGGSYVER</sequence>
<organism evidence="1 2">
    <name type="scientific">Araneus ventricosus</name>
    <name type="common">Orbweaver spider</name>
    <name type="synonym">Epeira ventricosa</name>
    <dbReference type="NCBI Taxonomy" id="182803"/>
    <lineage>
        <taxon>Eukaryota</taxon>
        <taxon>Metazoa</taxon>
        <taxon>Ecdysozoa</taxon>
        <taxon>Arthropoda</taxon>
        <taxon>Chelicerata</taxon>
        <taxon>Arachnida</taxon>
        <taxon>Araneae</taxon>
        <taxon>Araneomorphae</taxon>
        <taxon>Entelegynae</taxon>
        <taxon>Araneoidea</taxon>
        <taxon>Araneidae</taxon>
        <taxon>Araneus</taxon>
    </lineage>
</organism>
<evidence type="ECO:0000313" key="2">
    <source>
        <dbReference type="Proteomes" id="UP000499080"/>
    </source>
</evidence>